<name>A0A397SR13_9GLOM</name>
<proteinExistence type="predicted"/>
<sequence length="79" mass="9324">MIRSAMSTMSTRSLISRSIISEVDKRKFEDNLIENSFNEAKSIKKVKLIENENENNDYITKEFELDINMNLEQYNDESK</sequence>
<gene>
    <name evidence="1" type="ORF">C1645_782638</name>
</gene>
<accession>A0A397SR13</accession>
<protein>
    <submittedName>
        <fullName evidence="1">Uncharacterized protein</fullName>
    </submittedName>
</protein>
<keyword evidence="2" id="KW-1185">Reference proteome</keyword>
<dbReference type="AlphaFoldDB" id="A0A397SR13"/>
<evidence type="ECO:0000313" key="1">
    <source>
        <dbReference type="EMBL" id="RIA85104.1"/>
    </source>
</evidence>
<comment type="caution">
    <text evidence="1">The sequence shown here is derived from an EMBL/GenBank/DDBJ whole genome shotgun (WGS) entry which is preliminary data.</text>
</comment>
<reference evidence="1 2" key="1">
    <citation type="submission" date="2018-06" db="EMBL/GenBank/DDBJ databases">
        <title>Comparative genomics reveals the genomic features of Rhizophagus irregularis, R. cerebriforme, R. diaphanum and Gigaspora rosea, and their symbiotic lifestyle signature.</title>
        <authorList>
            <person name="Morin E."/>
            <person name="San Clemente H."/>
            <person name="Chen E.C.H."/>
            <person name="De La Providencia I."/>
            <person name="Hainaut M."/>
            <person name="Kuo A."/>
            <person name="Kohler A."/>
            <person name="Murat C."/>
            <person name="Tang N."/>
            <person name="Roy S."/>
            <person name="Loubradou J."/>
            <person name="Henrissat B."/>
            <person name="Grigoriev I.V."/>
            <person name="Corradi N."/>
            <person name="Roux C."/>
            <person name="Martin F.M."/>
        </authorList>
    </citation>
    <scope>NUCLEOTIDE SEQUENCE [LARGE SCALE GENOMIC DNA]</scope>
    <source>
        <strain evidence="1 2">DAOM 227022</strain>
    </source>
</reference>
<dbReference type="EMBL" id="QKYT01000447">
    <property type="protein sequence ID" value="RIA85104.1"/>
    <property type="molecule type" value="Genomic_DNA"/>
</dbReference>
<evidence type="ECO:0000313" key="2">
    <source>
        <dbReference type="Proteomes" id="UP000265703"/>
    </source>
</evidence>
<dbReference type="Proteomes" id="UP000265703">
    <property type="component" value="Unassembled WGS sequence"/>
</dbReference>
<organism evidence="1 2">
    <name type="scientific">Glomus cerebriforme</name>
    <dbReference type="NCBI Taxonomy" id="658196"/>
    <lineage>
        <taxon>Eukaryota</taxon>
        <taxon>Fungi</taxon>
        <taxon>Fungi incertae sedis</taxon>
        <taxon>Mucoromycota</taxon>
        <taxon>Glomeromycotina</taxon>
        <taxon>Glomeromycetes</taxon>
        <taxon>Glomerales</taxon>
        <taxon>Glomeraceae</taxon>
        <taxon>Glomus</taxon>
    </lineage>
</organism>
<dbReference type="OrthoDB" id="2347359at2759"/>